<evidence type="ECO:0000313" key="4">
    <source>
        <dbReference type="Proteomes" id="UP000292423"/>
    </source>
</evidence>
<dbReference type="InterPro" id="IPR023393">
    <property type="entry name" value="START-like_dom_sf"/>
</dbReference>
<dbReference type="PROSITE" id="PS50848">
    <property type="entry name" value="START"/>
    <property type="match status" value="1"/>
</dbReference>
<evidence type="ECO:0000259" key="2">
    <source>
        <dbReference type="PROSITE" id="PS50848"/>
    </source>
</evidence>
<evidence type="ECO:0000256" key="1">
    <source>
        <dbReference type="SAM" id="SignalP"/>
    </source>
</evidence>
<dbReference type="AlphaFoldDB" id="A0A4Q7ZC05"/>
<accession>A0A4Q7ZC05</accession>
<dbReference type="EMBL" id="SHKX01000010">
    <property type="protein sequence ID" value="RZU47704.1"/>
    <property type="molecule type" value="Genomic_DNA"/>
</dbReference>
<reference evidence="3 4" key="1">
    <citation type="submission" date="2019-02" db="EMBL/GenBank/DDBJ databases">
        <title>Genomic Encyclopedia of Type Strains, Phase IV (KMG-IV): sequencing the most valuable type-strain genomes for metagenomic binning, comparative biology and taxonomic classification.</title>
        <authorList>
            <person name="Goeker M."/>
        </authorList>
    </citation>
    <scope>NUCLEOTIDE SEQUENCE [LARGE SCALE GENOMIC DNA]</scope>
    <source>
        <strain evidence="3 4">DSM 105135</strain>
    </source>
</reference>
<sequence length="237" mass="26687">MPISWRAAGCCAFMTLALTGHTLAANPDDEELTVRLGSEWRLVKNDQSRDIRTWAKLEDGKRYRSFKIEVQLDADLDTIARVLFDFDNYPKWFWEVREAKLLKTVSSTEHFTYIVHNAPLGLPDRDVILHTTIEPATPSRPLALVKTHSAVNYLPAKPPLVRMLAEETLVRFSPMPDGGILMEVEGYVDPGGSAPIWATNFVQRSAPYAIAAGIRRMVKLDAYRNPGTAPRYSLGRF</sequence>
<dbReference type="SUPFAM" id="SSF55961">
    <property type="entry name" value="Bet v1-like"/>
    <property type="match status" value="1"/>
</dbReference>
<gene>
    <name evidence="3" type="ORF">EV700_0671</name>
</gene>
<dbReference type="Gene3D" id="3.30.530.20">
    <property type="match status" value="1"/>
</dbReference>
<dbReference type="InterPro" id="IPR002913">
    <property type="entry name" value="START_lipid-bd_dom"/>
</dbReference>
<dbReference type="Proteomes" id="UP000292423">
    <property type="component" value="Unassembled WGS sequence"/>
</dbReference>
<keyword evidence="4" id="KW-1185">Reference proteome</keyword>
<protein>
    <recommendedName>
        <fullName evidence="2">START domain-containing protein</fullName>
    </recommendedName>
</protein>
<comment type="caution">
    <text evidence="3">The sequence shown here is derived from an EMBL/GenBank/DDBJ whole genome shotgun (WGS) entry which is preliminary data.</text>
</comment>
<feature type="domain" description="START" evidence="2">
    <location>
        <begin position="40"/>
        <end position="219"/>
    </location>
</feature>
<keyword evidence="1" id="KW-0732">Signal</keyword>
<evidence type="ECO:0000313" key="3">
    <source>
        <dbReference type="EMBL" id="RZU47704.1"/>
    </source>
</evidence>
<name>A0A4Q7ZC05_9GAMM</name>
<feature type="chain" id="PRO_5020933126" description="START domain-containing protein" evidence="1">
    <location>
        <begin position="25"/>
        <end position="237"/>
    </location>
</feature>
<proteinExistence type="predicted"/>
<dbReference type="GO" id="GO:0008289">
    <property type="term" value="F:lipid binding"/>
    <property type="evidence" value="ECO:0007669"/>
    <property type="project" value="InterPro"/>
</dbReference>
<feature type="signal peptide" evidence="1">
    <location>
        <begin position="1"/>
        <end position="24"/>
    </location>
</feature>
<organism evidence="3 4">
    <name type="scientific">Fluviicoccus keumensis</name>
    <dbReference type="NCBI Taxonomy" id="1435465"/>
    <lineage>
        <taxon>Bacteria</taxon>
        <taxon>Pseudomonadati</taxon>
        <taxon>Pseudomonadota</taxon>
        <taxon>Gammaproteobacteria</taxon>
        <taxon>Moraxellales</taxon>
        <taxon>Moraxellaceae</taxon>
        <taxon>Fluviicoccus</taxon>
    </lineage>
</organism>